<dbReference type="Pfam" id="PF04324">
    <property type="entry name" value="Fer2_BFD"/>
    <property type="match status" value="1"/>
</dbReference>
<dbReference type="InterPro" id="IPR036188">
    <property type="entry name" value="FAD/NAD-bd_sf"/>
</dbReference>
<dbReference type="EMBL" id="JDRY01000030">
    <property type="protein sequence ID" value="KGM99732.1"/>
    <property type="molecule type" value="Genomic_DNA"/>
</dbReference>
<evidence type="ECO:0000259" key="2">
    <source>
        <dbReference type="Pfam" id="PF04324"/>
    </source>
</evidence>
<accession>A0A0A0IFJ6</accession>
<dbReference type="Gene3D" id="3.30.9.10">
    <property type="entry name" value="D-Amino Acid Oxidase, subunit A, domain 2"/>
    <property type="match status" value="1"/>
</dbReference>
<dbReference type="InterPro" id="IPR041854">
    <property type="entry name" value="BFD-like_2Fe2S-bd_dom_sf"/>
</dbReference>
<dbReference type="PANTHER" id="PTHR42720:SF1">
    <property type="entry name" value="GLYCEROL 3-PHOSPHATE OXIDASE"/>
    <property type="match status" value="1"/>
</dbReference>
<gene>
    <name evidence="3" type="ORF">Z955_06095</name>
</gene>
<evidence type="ECO:0000313" key="4">
    <source>
        <dbReference type="Proteomes" id="UP000030014"/>
    </source>
</evidence>
<comment type="caution">
    <text evidence="3">The sequence shown here is derived from an EMBL/GenBank/DDBJ whole genome shotgun (WGS) entry which is preliminary data.</text>
</comment>
<organism evidence="3 4">
    <name type="scientific">Clostridium botulinum C/D str. DC5</name>
    <dbReference type="NCBI Taxonomy" id="1443128"/>
    <lineage>
        <taxon>Bacteria</taxon>
        <taxon>Bacillati</taxon>
        <taxon>Bacillota</taxon>
        <taxon>Clostridia</taxon>
        <taxon>Eubacteriales</taxon>
        <taxon>Clostridiaceae</taxon>
        <taxon>Clostridium</taxon>
    </lineage>
</organism>
<feature type="domain" description="FAD dependent oxidoreductase" evidence="1">
    <location>
        <begin position="4"/>
        <end position="255"/>
    </location>
</feature>
<name>A0A0A0IFJ6_CLOBO</name>
<dbReference type="CDD" id="cd19946">
    <property type="entry name" value="GlpA-like_Fer2_BFD-like"/>
    <property type="match status" value="1"/>
</dbReference>
<evidence type="ECO:0000259" key="1">
    <source>
        <dbReference type="Pfam" id="PF01266"/>
    </source>
</evidence>
<dbReference type="RefSeq" id="WP_039256720.1">
    <property type="nucleotide sequence ID" value="NZ_JDRY01000030.1"/>
</dbReference>
<sequence>MDYDVLILGGGLIGCAVAYELSKYSLNIALIEKDYDIADDVALVNSSVVFDGIQSHDNIMSNLEFMGMNMMEDLIQKFNIPYKKINSLIIAQNKEDEDEIDKIYERSKARNVPNIYMIDSNEVKKLEPNLNIKATRAIQSKNTSVICPYDLGIAYGEVAFDNGVSFKLEEIVEDIKGISKGFKVVTNKNKFICKMVINTTPEDYNFDGFREKRVNQKGYLKYFLLENDSKSILNNIIFAKNQNKELVYAYPTVQGNYITSVNTSNNITYGECYNAVGGLVKNIEPEDINTFYNSPFYDDPIIIDDSLVDKGYIKISGKNYAEVTMTASISKIICETVENNLKCKLKSNFNDKRREVYKFKDMTNEERNQLISVNKDYGKIICACNMVTEGEIVDAIRRPLGARTVEGIKRRTGAGAGTCKGSHCLNKIIAILARETNKNMTDIVKDSKNSRILLNRIKEFNDM</sequence>
<dbReference type="InterPro" id="IPR006076">
    <property type="entry name" value="FAD-dep_OxRdtase"/>
</dbReference>
<reference evidence="3 4" key="1">
    <citation type="submission" date="2014-01" db="EMBL/GenBank/DDBJ databases">
        <title>Plasmidome dynamics in the species complex Clostridium novyi sensu lato converts strains of independent lineages into distinctly different pathogens.</title>
        <authorList>
            <person name="Skarin H."/>
            <person name="Segerman B."/>
        </authorList>
    </citation>
    <scope>NUCLEOTIDE SEQUENCE [LARGE SCALE GENOMIC DNA]</scope>
    <source>
        <strain evidence="3 4">DC5</strain>
    </source>
</reference>
<dbReference type="AlphaFoldDB" id="A0A0A0IFJ6"/>
<feature type="domain" description="BFD-like [2Fe-2S]-binding" evidence="2">
    <location>
        <begin position="380"/>
        <end position="434"/>
    </location>
</feature>
<proteinExistence type="predicted"/>
<protein>
    <submittedName>
        <fullName evidence="3">Dehydrogenase</fullName>
    </submittedName>
</protein>
<dbReference type="InterPro" id="IPR007419">
    <property type="entry name" value="BFD-like_2Fe2S-bd_dom"/>
</dbReference>
<dbReference type="Pfam" id="PF01266">
    <property type="entry name" value="DAO"/>
    <property type="match status" value="1"/>
</dbReference>
<dbReference type="PANTHER" id="PTHR42720">
    <property type="entry name" value="GLYCEROL-3-PHOSPHATE DEHYDROGENASE"/>
    <property type="match status" value="1"/>
</dbReference>
<dbReference type="Gene3D" id="3.50.50.60">
    <property type="entry name" value="FAD/NAD(P)-binding domain"/>
    <property type="match status" value="1"/>
</dbReference>
<dbReference type="Gene3D" id="1.10.10.1100">
    <property type="entry name" value="BFD-like [2Fe-2S]-binding domain"/>
    <property type="match status" value="1"/>
</dbReference>
<dbReference type="Proteomes" id="UP000030014">
    <property type="component" value="Unassembled WGS sequence"/>
</dbReference>
<dbReference type="InterPro" id="IPR052745">
    <property type="entry name" value="G3P_Oxidase/Oxidoreductase"/>
</dbReference>
<dbReference type="SUPFAM" id="SSF51905">
    <property type="entry name" value="FAD/NAD(P)-binding domain"/>
    <property type="match status" value="1"/>
</dbReference>
<evidence type="ECO:0000313" key="3">
    <source>
        <dbReference type="EMBL" id="KGM99732.1"/>
    </source>
</evidence>